<protein>
    <submittedName>
        <fullName evidence="2">Uncharacterized protein</fullName>
    </submittedName>
</protein>
<organism evidence="2 3">
    <name type="scientific">Galerina marginata (strain CBS 339.88)</name>
    <dbReference type="NCBI Taxonomy" id="685588"/>
    <lineage>
        <taxon>Eukaryota</taxon>
        <taxon>Fungi</taxon>
        <taxon>Dikarya</taxon>
        <taxon>Basidiomycota</taxon>
        <taxon>Agaricomycotina</taxon>
        <taxon>Agaricomycetes</taxon>
        <taxon>Agaricomycetidae</taxon>
        <taxon>Agaricales</taxon>
        <taxon>Agaricineae</taxon>
        <taxon>Strophariaceae</taxon>
        <taxon>Galerina</taxon>
    </lineage>
</organism>
<dbReference type="AlphaFoldDB" id="A0A067TXR4"/>
<proteinExistence type="predicted"/>
<gene>
    <name evidence="2" type="ORF">GALMADRAFT_1321639</name>
</gene>
<dbReference type="Proteomes" id="UP000027222">
    <property type="component" value="Unassembled WGS sequence"/>
</dbReference>
<keyword evidence="1" id="KW-0175">Coiled coil</keyword>
<evidence type="ECO:0000313" key="3">
    <source>
        <dbReference type="Proteomes" id="UP000027222"/>
    </source>
</evidence>
<reference evidence="3" key="1">
    <citation type="journal article" date="2014" name="Proc. Natl. Acad. Sci. U.S.A.">
        <title>Extensive sampling of basidiomycete genomes demonstrates inadequacy of the white-rot/brown-rot paradigm for wood decay fungi.</title>
        <authorList>
            <person name="Riley R."/>
            <person name="Salamov A.A."/>
            <person name="Brown D.W."/>
            <person name="Nagy L.G."/>
            <person name="Floudas D."/>
            <person name="Held B.W."/>
            <person name="Levasseur A."/>
            <person name="Lombard V."/>
            <person name="Morin E."/>
            <person name="Otillar R."/>
            <person name="Lindquist E.A."/>
            <person name="Sun H."/>
            <person name="LaButti K.M."/>
            <person name="Schmutz J."/>
            <person name="Jabbour D."/>
            <person name="Luo H."/>
            <person name="Baker S.E."/>
            <person name="Pisabarro A.G."/>
            <person name="Walton J.D."/>
            <person name="Blanchette R.A."/>
            <person name="Henrissat B."/>
            <person name="Martin F."/>
            <person name="Cullen D."/>
            <person name="Hibbett D.S."/>
            <person name="Grigoriev I.V."/>
        </authorList>
    </citation>
    <scope>NUCLEOTIDE SEQUENCE [LARGE SCALE GENOMIC DNA]</scope>
    <source>
        <strain evidence="3">CBS 339.88</strain>
    </source>
</reference>
<evidence type="ECO:0000313" key="2">
    <source>
        <dbReference type="EMBL" id="KDR84789.1"/>
    </source>
</evidence>
<sequence>MPESAVDQEFVLISDSEEEVYEGSDNDTASKRVKVTARPLKRKLANENKKKAYDHSYFACSRKASRVGGHTLKKDKLTHSCSKAAAARKPEHNGAEEATTLVSAGPKDMIVEQSVRDLVRSILQCSIVRDKIQLDTEREQSRRAQLELETAQVHAGTEKARAEADVEIAQVALERAQIELELQRLQVAQNPPAAIQTYYEDAPYQNSAYQYQY</sequence>
<accession>A0A067TXR4</accession>
<evidence type="ECO:0000256" key="1">
    <source>
        <dbReference type="SAM" id="Coils"/>
    </source>
</evidence>
<dbReference type="HOGENOM" id="CLU_1294483_0_0_1"/>
<name>A0A067TXR4_GALM3</name>
<feature type="coiled-coil region" evidence="1">
    <location>
        <begin position="129"/>
        <end position="188"/>
    </location>
</feature>
<dbReference type="EMBL" id="KL142367">
    <property type="protein sequence ID" value="KDR84789.1"/>
    <property type="molecule type" value="Genomic_DNA"/>
</dbReference>
<keyword evidence="3" id="KW-1185">Reference proteome</keyword>